<dbReference type="Pfam" id="PF12640">
    <property type="entry name" value="UPF0489"/>
    <property type="match status" value="1"/>
</dbReference>
<dbReference type="SUPFAM" id="SSF50630">
    <property type="entry name" value="Acid proteases"/>
    <property type="match status" value="1"/>
</dbReference>
<dbReference type="InterPro" id="IPR021109">
    <property type="entry name" value="Peptidase_aspartic_dom_sf"/>
</dbReference>
<dbReference type="InterPro" id="IPR001969">
    <property type="entry name" value="Aspartic_peptidase_AS"/>
</dbReference>
<dbReference type="FunFam" id="1.25.40.10:FF:000575">
    <property type="entry name" value="Pre-mRNA-splicing factor, Crooked neck-like protein"/>
    <property type="match status" value="1"/>
</dbReference>
<keyword evidence="13" id="KW-1133">Transmembrane helix</keyword>
<evidence type="ECO:0000256" key="13">
    <source>
        <dbReference type="SAM" id="Phobius"/>
    </source>
</evidence>
<dbReference type="InterPro" id="IPR003107">
    <property type="entry name" value="HAT"/>
</dbReference>
<dbReference type="GO" id="GO:0000245">
    <property type="term" value="P:spliceosomal complex assembly"/>
    <property type="evidence" value="ECO:0007669"/>
    <property type="project" value="TreeGrafter"/>
</dbReference>
<comment type="subcellular location">
    <subcellularLocation>
        <location evidence="1">Nucleus</location>
    </subcellularLocation>
</comment>
<dbReference type="InterPro" id="IPR059164">
    <property type="entry name" value="HAT_PRP39_C"/>
</dbReference>
<evidence type="ECO:0000256" key="5">
    <source>
        <dbReference type="ARBA" id="ARBA00022728"/>
    </source>
</evidence>
<dbReference type="InterPro" id="IPR024131">
    <property type="entry name" value="UPF0489"/>
</dbReference>
<comment type="function">
    <text evidence="9">Involved in pre-mRNA splicing and cell cycle progression. Required for the spliceosome assembly and initiation of the DNA replication.</text>
</comment>
<keyword evidence="13" id="KW-0472">Membrane</keyword>
<dbReference type="Proteomes" id="UP001146120">
    <property type="component" value="Unassembled WGS sequence"/>
</dbReference>
<dbReference type="InterPro" id="IPR033121">
    <property type="entry name" value="PEPTIDASE_A1"/>
</dbReference>
<dbReference type="EMBL" id="DAKRPA010000195">
    <property type="protein sequence ID" value="DAZ95665.1"/>
    <property type="molecule type" value="Genomic_DNA"/>
</dbReference>
<dbReference type="InterPro" id="IPR001461">
    <property type="entry name" value="Aspartic_peptidase_A1"/>
</dbReference>
<evidence type="ECO:0000259" key="14">
    <source>
        <dbReference type="PROSITE" id="PS51767"/>
    </source>
</evidence>
<dbReference type="Gene3D" id="2.40.70.10">
    <property type="entry name" value="Acid Proteases"/>
    <property type="match status" value="2"/>
</dbReference>
<protein>
    <recommendedName>
        <fullName evidence="14">Peptidase A1 domain-containing protein</fullName>
    </recommendedName>
</protein>
<dbReference type="PROSITE" id="PS51767">
    <property type="entry name" value="PEPTIDASE_A1"/>
    <property type="match status" value="1"/>
</dbReference>
<keyword evidence="13" id="KW-0812">Transmembrane</keyword>
<feature type="transmembrane region" description="Helical" evidence="13">
    <location>
        <begin position="991"/>
        <end position="1015"/>
    </location>
</feature>
<accession>A0AAV2YNV0</accession>
<comment type="similarity">
    <text evidence="3">Belongs to the crooked-neck family.</text>
</comment>
<dbReference type="InterPro" id="IPR055433">
    <property type="entry name" value="HAT_Syf1-like_N"/>
</dbReference>
<dbReference type="GO" id="GO:0000974">
    <property type="term" value="C:Prp19 complex"/>
    <property type="evidence" value="ECO:0007669"/>
    <property type="project" value="TreeGrafter"/>
</dbReference>
<dbReference type="SMART" id="SM00386">
    <property type="entry name" value="HAT"/>
    <property type="match status" value="14"/>
</dbReference>
<keyword evidence="4" id="KW-0507">mRNA processing</keyword>
<dbReference type="Pfam" id="PF00026">
    <property type="entry name" value="Asp"/>
    <property type="match status" value="1"/>
</dbReference>
<dbReference type="PANTHER" id="PTHR11246">
    <property type="entry name" value="PRE-MRNA SPLICING FACTOR"/>
    <property type="match status" value="1"/>
</dbReference>
<dbReference type="GO" id="GO:0006508">
    <property type="term" value="P:proteolysis"/>
    <property type="evidence" value="ECO:0007669"/>
    <property type="project" value="UniProtKB-KW"/>
</dbReference>
<name>A0AAV2YNV0_9STRA</name>
<evidence type="ECO:0000256" key="7">
    <source>
        <dbReference type="ARBA" id="ARBA00023187"/>
    </source>
</evidence>
<evidence type="ECO:0000313" key="15">
    <source>
        <dbReference type="EMBL" id="DAZ95665.1"/>
    </source>
</evidence>
<dbReference type="SUPFAM" id="SSF48452">
    <property type="entry name" value="TPR-like"/>
    <property type="match status" value="2"/>
</dbReference>
<dbReference type="GO" id="GO:0071014">
    <property type="term" value="C:post-mRNA release spliceosomal complex"/>
    <property type="evidence" value="ECO:0007669"/>
    <property type="project" value="TreeGrafter"/>
</dbReference>
<organism evidence="15 16">
    <name type="scientific">Lagenidium giganteum</name>
    <dbReference type="NCBI Taxonomy" id="4803"/>
    <lineage>
        <taxon>Eukaryota</taxon>
        <taxon>Sar</taxon>
        <taxon>Stramenopiles</taxon>
        <taxon>Oomycota</taxon>
        <taxon>Peronosporomycetes</taxon>
        <taxon>Pythiales</taxon>
        <taxon>Pythiaceae</taxon>
    </lineage>
</organism>
<keyword evidence="7" id="KW-0508">mRNA splicing</keyword>
<evidence type="ECO:0000256" key="11">
    <source>
        <dbReference type="RuleBase" id="RU000454"/>
    </source>
</evidence>
<feature type="transmembrane region" description="Helical" evidence="13">
    <location>
        <begin position="953"/>
        <end position="971"/>
    </location>
</feature>
<dbReference type="GO" id="GO:0071007">
    <property type="term" value="C:U2-type catalytic step 2 spliceosome"/>
    <property type="evidence" value="ECO:0007669"/>
    <property type="project" value="TreeGrafter"/>
</dbReference>
<keyword evidence="5" id="KW-0747">Spliceosome</keyword>
<sequence length="2084" mass="236981">MNRALELRQRQRRFLAVGQQRAIFVAAMEHVDGLLEVRQELQQLLLCCHLFRRQLQVADADLRVCKVMAQWSTRRRSDRRGHAPLLRMTQRAQRMLRRSLHLDGVHFERCSIKMMKKSVVKNRAPAPIQITAEQILREAQDRKDDPSKPTRRRITDAEELDEYRMGKRRSFEDEIRRQRHHIGTWMKYAAWEESQQEFKRARSIFERAIDVDYKNPTVWLKYAEMEMRHKFVNHARNVWDRAVSLLPRIAQFWYKYAFMEEMVGNLSNARRVFERWMEWQPDDQAWYSYIKLELRAGDIARARQLYERYVACHPAERSYLKYAKWEEKQQHQLVLARGVYERALAELRDDEKSELIYIAFAQFEERCREIERARAIYKHALDKLPKEEAPQLYNAFIAFEKQHGDKKRIEQVVIAKRRVVYEKQVAANSLDYDSWLEYIKLEENEAVVAQSFGLVREVYERAIANVPPLEEKKYWRRYIYLWIKYALMEELLVTDETPERIQQVYQTCLKLIPHEKFTFAKIWVLYAKFLLRQRDVAGARMVLGQSIGKCPKKKLFRSYIELEYMMGEIDRCRRIYEKYLEFDPQNCETWQKYAMLERQVGDADRARAIYELAITQPVLDMPEMIWKAYIDFEIENDEIERTRTLYERLLERTKHVKVWISFAQFEANYEHDAARDVFERALRYLKEQGDDKKEERALCVDTWLGMEQQWGDAKMLKKVQGMVPRKVTKERVLYNEDGTEQGTEEYIDYVFPDDEQAQSYLKLLQASAAWKKKREREEQPAARPFIMIQLLFLVSIDNAICDGYCAVASDDRSSTIASEGVAMARGTRAQPSRSYIVGENEKSQSDVTTASSIVSEASLERRHALAKEIAMRRQEQVMHLHHGKSAHLIDNFFSFIMGNMAIVCWVIGGVYFHRTCSKPLASFMIVLGCLAPFPACTPILLRQWFYLHLRLNMVSISIFIMDAMFCLWFFLGQEWAFESSATTCDEELVTATNAVVFILFVAMLLYLAKVVWYLLLRVRYRYYDLCMSCFRDPFPNTLALSDEEFDELEKQLHGLSDSLTDASQGKSKKYKGKKRGESIQNELRRYQQEIRAGMERLAHASSMAVAGVVPRSKTVAAPSHGVVMPAGQAPPKAPSRLRKLKLFSSKRHSNSPGSHPAPNALVSPTLAAAQTIKQQLYGLPTGLAYYVEVGIGGEPFVNEADVGKNVFNLLVDTGSSNTAVVSPSCCSGTKSTLYSCSASSSCQSTTSTIAVNYITGSWSGTLVTDTISAPSLGSISAVPLTEIQQQSNFVQPGYDGIVGFAYRSIASPAKNPPEPYFDKVMTSKNIPNMFSMLMCGALQSLAGSTSRMKTKADFYAGELVLGGVDGPDGEKFYADDVVYTPLVQDKWYNVIITDVGVAGQSLGVDCQQINTPRSIIDSGTSNMAFPPAVYSRIIAELKTKVRAVLPETGDSFFSDDQPCCSTLCDPTDKNSKIYSLPSVSVSLALNGNNKASKEQITITIPPEYIWRPILLGTNFGTQACRVFGISEGQITLLGDVFMDGLYTVHNRVDNTIGVAVAASCPNNVTSSKKVKVESSSKKICDCVSDADRKGSLLSSYWPFSSKPCFYWLWWMYIVVVCFVLVVICIIALIWIWWQRRRLQKRLEVVREERRARQAAARQSAASLNRSLLSPNGQPNTAPASVMPQAASTAATSIMTLPVVVADDHHHVLEEIHLAIRRRLLPFHGAAIVHVDAHPDLSFPSSLPADVVFQPQDLYDALDESPAGIAEFLLPLLYGGHVSDLVWIKSPWSAQIPTAEYTDIAAGKDAHSGEQCTLFHGVVAECSHAMNAPQHFIEEQLYAPVATMAPDSIRHWNLAVGEDQQPPESSVLKAKLSAIAARKQPYVLDIDLDYFSTWNPFRRGEVLCSVRTGRFVDSALWKDQSIQIDVSERMQSHRQLSCLMQQLQAEQPFRDGNPSDTLTNFRRDVLACLCADSGACTFDALVAVLREHQADNKALELIFAAMPCLDLPDHLSSEEEIADLITRLSALLEQSGCASHSPSMVTIAKSAGDEYLPPHQTNFVLQSVLAMLEKLYGDITVKHIEYEDA</sequence>
<comment type="caution">
    <text evidence="15">The sequence shown here is derived from an EMBL/GenBank/DDBJ whole genome shotgun (WGS) entry which is preliminary data.</text>
</comment>
<feature type="region of interest" description="Disordered" evidence="12">
    <location>
        <begin position="1660"/>
        <end position="1681"/>
    </location>
</feature>
<evidence type="ECO:0000256" key="12">
    <source>
        <dbReference type="SAM" id="MobiDB-lite"/>
    </source>
</evidence>
<dbReference type="GO" id="GO:0004190">
    <property type="term" value="F:aspartic-type endopeptidase activity"/>
    <property type="evidence" value="ECO:0007669"/>
    <property type="project" value="UniProtKB-KW"/>
</dbReference>
<evidence type="ECO:0000256" key="1">
    <source>
        <dbReference type="ARBA" id="ARBA00004123"/>
    </source>
</evidence>
<evidence type="ECO:0000256" key="2">
    <source>
        <dbReference type="ARBA" id="ARBA00007447"/>
    </source>
</evidence>
<evidence type="ECO:0000256" key="4">
    <source>
        <dbReference type="ARBA" id="ARBA00022664"/>
    </source>
</evidence>
<keyword evidence="11" id="KW-0645">Protease</keyword>
<proteinExistence type="inferred from homology"/>
<evidence type="ECO:0000256" key="3">
    <source>
        <dbReference type="ARBA" id="ARBA00008644"/>
    </source>
</evidence>
<dbReference type="FunFam" id="1.25.40.10:FF:000048">
    <property type="entry name" value="Cell cycle control protein"/>
    <property type="match status" value="1"/>
</dbReference>
<dbReference type="Pfam" id="PF23233">
    <property type="entry name" value="HAT_Syf1_CNRKL1_N"/>
    <property type="match status" value="2"/>
</dbReference>
<dbReference type="Pfam" id="PF23241">
    <property type="entry name" value="HAT_PRP39_C"/>
    <property type="match status" value="1"/>
</dbReference>
<dbReference type="InterPro" id="IPR011990">
    <property type="entry name" value="TPR-like_helical_dom_sf"/>
</dbReference>
<dbReference type="Gene3D" id="1.25.40.10">
    <property type="entry name" value="Tetratricopeptide repeat domain"/>
    <property type="match status" value="3"/>
</dbReference>
<dbReference type="PRINTS" id="PR00792">
    <property type="entry name" value="PEPSIN"/>
</dbReference>
<feature type="domain" description="Peptidase A1" evidence="14">
    <location>
        <begin position="1196"/>
        <end position="1555"/>
    </location>
</feature>
<keyword evidence="16" id="KW-1185">Reference proteome</keyword>
<gene>
    <name evidence="15" type="ORF">N0F65_002462</name>
</gene>
<feature type="transmembrane region" description="Helical" evidence="13">
    <location>
        <begin position="920"/>
        <end position="941"/>
    </location>
</feature>
<dbReference type="PROSITE" id="PS00141">
    <property type="entry name" value="ASP_PROTEASE"/>
    <property type="match status" value="1"/>
</dbReference>
<evidence type="ECO:0000256" key="9">
    <source>
        <dbReference type="ARBA" id="ARBA00037040"/>
    </source>
</evidence>
<evidence type="ECO:0000256" key="6">
    <source>
        <dbReference type="ARBA" id="ARBA00022737"/>
    </source>
</evidence>
<keyword evidence="8" id="KW-0539">Nucleus</keyword>
<dbReference type="InterPro" id="IPR045075">
    <property type="entry name" value="Syf1-like"/>
</dbReference>
<reference evidence="15" key="2">
    <citation type="journal article" date="2023" name="Microbiol Resour">
        <title>Decontamination and Annotation of the Draft Genome Sequence of the Oomycete Lagenidium giganteum ARSEF 373.</title>
        <authorList>
            <person name="Morgan W.R."/>
            <person name="Tartar A."/>
        </authorList>
    </citation>
    <scope>NUCLEOTIDE SEQUENCE</scope>
    <source>
        <strain evidence="15">ARSEF 373</strain>
    </source>
</reference>
<feature type="transmembrane region" description="Helical" evidence="13">
    <location>
        <begin position="1607"/>
        <end position="1633"/>
    </location>
</feature>
<reference evidence="15" key="1">
    <citation type="submission" date="2022-11" db="EMBL/GenBank/DDBJ databases">
        <authorList>
            <person name="Morgan W.R."/>
            <person name="Tartar A."/>
        </authorList>
    </citation>
    <scope>NUCLEOTIDE SEQUENCE</scope>
    <source>
        <strain evidence="15">ARSEF 373</strain>
    </source>
</reference>
<comment type="similarity">
    <text evidence="2 11">Belongs to the peptidase A1 family.</text>
</comment>
<dbReference type="PANTHER" id="PTHR11246:SF3">
    <property type="entry name" value="CROOKED NECK-LIKE PROTEIN 1"/>
    <property type="match status" value="1"/>
</dbReference>
<dbReference type="FunFam" id="1.25.40.10:FF:000306">
    <property type="entry name" value="Cell cycle control protein cwf4"/>
    <property type="match status" value="1"/>
</dbReference>
<evidence type="ECO:0000256" key="8">
    <source>
        <dbReference type="ARBA" id="ARBA00023242"/>
    </source>
</evidence>
<feature type="transmembrane region" description="Helical" evidence="13">
    <location>
        <begin position="888"/>
        <end position="908"/>
    </location>
</feature>
<keyword evidence="6" id="KW-0677">Repeat</keyword>
<keyword evidence="10" id="KW-1015">Disulfide bond</keyword>
<evidence type="ECO:0000313" key="16">
    <source>
        <dbReference type="Proteomes" id="UP001146120"/>
    </source>
</evidence>
<dbReference type="GO" id="GO:0071011">
    <property type="term" value="C:precatalytic spliceosome"/>
    <property type="evidence" value="ECO:0007669"/>
    <property type="project" value="TreeGrafter"/>
</dbReference>
<evidence type="ECO:0000256" key="10">
    <source>
        <dbReference type="PIRSR" id="PIRSR601461-2"/>
    </source>
</evidence>
<feature type="compositionally biased region" description="Low complexity" evidence="12">
    <location>
        <begin position="1660"/>
        <end position="1669"/>
    </location>
</feature>
<keyword evidence="11" id="KW-0378">Hydrolase</keyword>
<feature type="disulfide bond" evidence="10">
    <location>
        <begin position="1225"/>
        <end position="1236"/>
    </location>
</feature>
<keyword evidence="11" id="KW-0064">Aspartyl protease</keyword>